<sequence>MVSEAYFGDMAPHSAHLVMSVSKSLVGAVAGSLCDSGLLDPTAPLTDYLPALTGTGYAGATVRNLLDMRSGIGFSEDYLDPRAEVRMMEEAIG</sequence>
<dbReference type="InterPro" id="IPR050789">
    <property type="entry name" value="Diverse_Enzym_Activities"/>
</dbReference>
<dbReference type="STRING" id="1276920.ADIAG_01296"/>
<dbReference type="SUPFAM" id="SSF56601">
    <property type="entry name" value="beta-lactamase/transpeptidase-like"/>
    <property type="match status" value="1"/>
</dbReference>
<proteinExistence type="predicted"/>
<dbReference type="GO" id="GO:0019875">
    <property type="term" value="F:6-aminohexanoate-dimer hydrolase activity"/>
    <property type="evidence" value="ECO:0007669"/>
    <property type="project" value="UniProtKB-EC"/>
</dbReference>
<reference evidence="2 3" key="1">
    <citation type="journal article" date="2013" name="Genome Announc.">
        <title>Draft Genome Sequence of Arthrobacter gangotriensis Strain Lz1yT, Isolated from a Penguin Rookery Soil Sample Collected in Antarctica, near the Indian Station Dakshin Gangotri.</title>
        <authorList>
            <person name="Shivaji S."/>
            <person name="Ara S."/>
            <person name="Bandi S."/>
            <person name="Singh A."/>
            <person name="Kumar Pinnaka A."/>
        </authorList>
    </citation>
    <scope>NUCLEOTIDE SEQUENCE [LARGE SCALE GENOMIC DNA]</scope>
    <source>
        <strain evidence="2 3">Lz1y</strain>
    </source>
</reference>
<evidence type="ECO:0000313" key="2">
    <source>
        <dbReference type="EMBL" id="EMQ99303.1"/>
    </source>
</evidence>
<dbReference type="EMBL" id="AOCK01000003">
    <property type="protein sequence ID" value="EMQ99303.1"/>
    <property type="molecule type" value="Genomic_DNA"/>
</dbReference>
<dbReference type="InterPro" id="IPR001466">
    <property type="entry name" value="Beta-lactam-related"/>
</dbReference>
<dbReference type="eggNOG" id="COG1680">
    <property type="taxonomic scope" value="Bacteria"/>
</dbReference>
<dbReference type="Proteomes" id="UP000012015">
    <property type="component" value="Unassembled WGS sequence"/>
</dbReference>
<dbReference type="PATRIC" id="fig|1276920.7.peg.1287"/>
<evidence type="ECO:0000313" key="3">
    <source>
        <dbReference type="Proteomes" id="UP000012015"/>
    </source>
</evidence>
<keyword evidence="3" id="KW-1185">Reference proteome</keyword>
<feature type="domain" description="Beta-lactamase-related" evidence="1">
    <location>
        <begin position="2"/>
        <end position="82"/>
    </location>
</feature>
<dbReference type="Pfam" id="PF00144">
    <property type="entry name" value="Beta-lactamase"/>
    <property type="match status" value="1"/>
</dbReference>
<comment type="caution">
    <text evidence="2">The sequence shown here is derived from an EMBL/GenBank/DDBJ whole genome shotgun (WGS) entry which is preliminary data.</text>
</comment>
<protein>
    <submittedName>
        <fullName evidence="2">6-aminohexanoate-dimer hydrolase</fullName>
        <ecNumber evidence="2">3.5.1.46</ecNumber>
    </submittedName>
</protein>
<organism evidence="2 3">
    <name type="scientific">Paeniglutamicibacter gangotriensis Lz1y</name>
    <dbReference type="NCBI Taxonomy" id="1276920"/>
    <lineage>
        <taxon>Bacteria</taxon>
        <taxon>Bacillati</taxon>
        <taxon>Actinomycetota</taxon>
        <taxon>Actinomycetes</taxon>
        <taxon>Micrococcales</taxon>
        <taxon>Micrococcaceae</taxon>
        <taxon>Paeniglutamicibacter</taxon>
    </lineage>
</organism>
<gene>
    <name evidence="2" type="primary">nylB</name>
    <name evidence="2" type="ORF">ADIAG_01296</name>
</gene>
<dbReference type="Gene3D" id="3.40.710.10">
    <property type="entry name" value="DD-peptidase/beta-lactamase superfamily"/>
    <property type="match status" value="1"/>
</dbReference>
<keyword evidence="2" id="KW-0378">Hydrolase</keyword>
<dbReference type="AlphaFoldDB" id="M7NLA9"/>
<dbReference type="InterPro" id="IPR012338">
    <property type="entry name" value="Beta-lactam/transpept-like"/>
</dbReference>
<dbReference type="PANTHER" id="PTHR43283">
    <property type="entry name" value="BETA-LACTAMASE-RELATED"/>
    <property type="match status" value="1"/>
</dbReference>
<name>M7NLA9_9MICC</name>
<dbReference type="EC" id="3.5.1.46" evidence="2"/>
<dbReference type="PANTHER" id="PTHR43283:SF7">
    <property type="entry name" value="BETA-LACTAMASE-RELATED DOMAIN-CONTAINING PROTEIN"/>
    <property type="match status" value="1"/>
</dbReference>
<evidence type="ECO:0000259" key="1">
    <source>
        <dbReference type="Pfam" id="PF00144"/>
    </source>
</evidence>
<accession>M7NLA9</accession>